<organism evidence="2 3">
    <name type="scientific">Methylobacterium oryzae CBMB20</name>
    <dbReference type="NCBI Taxonomy" id="693986"/>
    <lineage>
        <taxon>Bacteria</taxon>
        <taxon>Pseudomonadati</taxon>
        <taxon>Pseudomonadota</taxon>
        <taxon>Alphaproteobacteria</taxon>
        <taxon>Hyphomicrobiales</taxon>
        <taxon>Methylobacteriaceae</taxon>
        <taxon>Methylobacterium</taxon>
    </lineage>
</organism>
<dbReference type="STRING" id="693986.MOC_1525"/>
<keyword evidence="3" id="KW-1185">Reference proteome</keyword>
<sequence>MGVEGRFEAKISYGPSQDGASGGRVGKVDVDVSGKKGDLDSVKVTVFDHGTNARLELTAAQVADRAASGSAMFKDVASKIDNLHGKTKDSGSFGVDIEKSFREGMKTKTAGPSGGYYSTGSEAKGSLLKANEEGQVTWKPEGETSSKGWQGKIEATQAKLAEHAQGDVNASRAAHEAATDSYGKAVEQHAAAPTKAAAQDAARGDVKASAEAAQMAVKTLADSARSVTAQKAEMNAADSAKVKAEANHTTAAAHSEKAQADADKALKSAAQATPTAHPKGFKATDDVLSAKKEGTQPTVATSEAREALVKAVVASNAAKDAAAKTGKDLETASSRAENAAQKYAEAKQALKDNHASVDKAMADASAAKKALGAKDADGKPRERATSVTAQKTAEQLPADGKARSQSVSEKPGIADLAKTAADKSAALKTAEDKLAKVNKPEAARDKIQQDDRNAVKNLAKDKGLEKATDLGRDILLDVAKQDAKDRKQYHEDSRENVLAGGISQTVAVDGKTTNVDKTIAQVKTATNVIDFTSVYGSQHTREASIRAQAGTEHVKTTGLGGDAVHTEVKKAYAEGGAEAKAEVVRTGGTTSVEAAAKLVAHAEASYSETLKAGDIEAKQSISATAHGEVGAKAGASLGFDGVSVKASVSAEVSAKANLTHEVKIGDVKIKDDLEVFARAKAEAKADVKVNFNPFGKEGLGAKASVGAEAAAGVGVQKTVGVKSAGGGGAEVGGGVYAGKIGVKADVDLGYRDGKVSAGVNLGAALGIGISVNVKFESNVKLAMENAKRDIERGNVFEKFCGVLTCNPIGGFMRGIFS</sequence>
<proteinExistence type="predicted"/>
<reference evidence="2 3" key="1">
    <citation type="journal article" date="2014" name="PLoS ONE">
        <title>Genome Information of Methylobacterium oryzae, a Plant-Probiotic Methylotroph in the Phyllosphere.</title>
        <authorList>
            <person name="Kwak M.J."/>
            <person name="Jeong H."/>
            <person name="Madhaiyan M."/>
            <person name="Lee Y."/>
            <person name="Sa T.M."/>
            <person name="Oh T.K."/>
            <person name="Kim J.F."/>
        </authorList>
    </citation>
    <scope>NUCLEOTIDE SEQUENCE [LARGE SCALE GENOMIC DNA]</scope>
    <source>
        <strain evidence="2 3">CBMB20</strain>
    </source>
</reference>
<dbReference type="KEGG" id="mor:MOC_1525"/>
<feature type="region of interest" description="Disordered" evidence="1">
    <location>
        <begin position="1"/>
        <end position="26"/>
    </location>
</feature>
<evidence type="ECO:0000313" key="3">
    <source>
        <dbReference type="Proteomes" id="UP000029492"/>
    </source>
</evidence>
<dbReference type="AlphaFoldDB" id="A0A089NRX2"/>
<feature type="compositionally biased region" description="Basic and acidic residues" evidence="1">
    <location>
        <begin position="372"/>
        <end position="384"/>
    </location>
</feature>
<dbReference type="Proteomes" id="UP000029492">
    <property type="component" value="Chromosome"/>
</dbReference>
<accession>A0A089NRX2</accession>
<protein>
    <submittedName>
        <fullName evidence="2">Protein of unassigned function</fullName>
    </submittedName>
</protein>
<gene>
    <name evidence="2" type="ORF">MOC_1525</name>
</gene>
<dbReference type="HOGENOM" id="CLU_345747_0_0_5"/>
<evidence type="ECO:0000256" key="1">
    <source>
        <dbReference type="SAM" id="MobiDB-lite"/>
    </source>
</evidence>
<feature type="compositionally biased region" description="Basic and acidic residues" evidence="1">
    <location>
        <begin position="254"/>
        <end position="266"/>
    </location>
</feature>
<name>A0A089NRX2_9HYPH</name>
<dbReference type="EMBL" id="CP003811">
    <property type="protein sequence ID" value="AIQ89280.1"/>
    <property type="molecule type" value="Genomic_DNA"/>
</dbReference>
<feature type="region of interest" description="Disordered" evidence="1">
    <location>
        <begin position="162"/>
        <end position="194"/>
    </location>
</feature>
<feature type="region of interest" description="Disordered" evidence="1">
    <location>
        <begin position="370"/>
        <end position="411"/>
    </location>
</feature>
<feature type="region of interest" description="Disordered" evidence="1">
    <location>
        <begin position="239"/>
        <end position="284"/>
    </location>
</feature>
<evidence type="ECO:0000313" key="2">
    <source>
        <dbReference type="EMBL" id="AIQ89280.1"/>
    </source>
</evidence>